<gene>
    <name evidence="3" type="ORF">G3574_24585</name>
</gene>
<protein>
    <submittedName>
        <fullName evidence="3">DUF2782 domain-containing protein</fullName>
    </submittedName>
</protein>
<dbReference type="RefSeq" id="WP_163968209.1">
    <property type="nucleotide sequence ID" value="NZ_JAAIVB010000079.1"/>
</dbReference>
<dbReference type="EMBL" id="JAAIVB010000079">
    <property type="protein sequence ID" value="NEX64273.1"/>
    <property type="molecule type" value="Genomic_DNA"/>
</dbReference>
<dbReference type="AlphaFoldDB" id="A0A6B3STZ5"/>
<feature type="chain" id="PRO_5025442051" evidence="2">
    <location>
        <begin position="25"/>
        <end position="156"/>
    </location>
</feature>
<organism evidence="3 4">
    <name type="scientific">Noviherbaspirillum galbum</name>
    <dbReference type="NCBI Taxonomy" id="2709383"/>
    <lineage>
        <taxon>Bacteria</taxon>
        <taxon>Pseudomonadati</taxon>
        <taxon>Pseudomonadota</taxon>
        <taxon>Betaproteobacteria</taxon>
        <taxon>Burkholderiales</taxon>
        <taxon>Oxalobacteraceae</taxon>
        <taxon>Noviherbaspirillum</taxon>
    </lineage>
</organism>
<reference evidence="3 4" key="1">
    <citation type="submission" date="2020-02" db="EMBL/GenBank/DDBJ databases">
        <authorList>
            <person name="Kim M.K."/>
        </authorList>
    </citation>
    <scope>NUCLEOTIDE SEQUENCE [LARGE SCALE GENOMIC DNA]</scope>
    <source>
        <strain evidence="3 4">17J57-3</strain>
    </source>
</reference>
<proteinExistence type="predicted"/>
<accession>A0A6B3STZ5</accession>
<dbReference type="Proteomes" id="UP000482155">
    <property type="component" value="Unassembled WGS sequence"/>
</dbReference>
<feature type="compositionally biased region" description="Low complexity" evidence="1">
    <location>
        <begin position="146"/>
        <end position="156"/>
    </location>
</feature>
<comment type="caution">
    <text evidence="3">The sequence shown here is derived from an EMBL/GenBank/DDBJ whole genome shotgun (WGS) entry which is preliminary data.</text>
</comment>
<evidence type="ECO:0000256" key="2">
    <source>
        <dbReference type="SAM" id="SignalP"/>
    </source>
</evidence>
<dbReference type="Gene3D" id="2.20.130.30">
    <property type="entry name" value="Protein of unknown function DUF2782"/>
    <property type="match status" value="1"/>
</dbReference>
<evidence type="ECO:0000313" key="3">
    <source>
        <dbReference type="EMBL" id="NEX64273.1"/>
    </source>
</evidence>
<feature type="region of interest" description="Disordered" evidence="1">
    <location>
        <begin position="25"/>
        <end position="156"/>
    </location>
</feature>
<name>A0A6B3STZ5_9BURK</name>
<feature type="signal peptide" evidence="2">
    <location>
        <begin position="1"/>
        <end position="24"/>
    </location>
</feature>
<sequence>MPPLSHRLATGLAAGLLAGFASLAAAQAQRNDAPPPPRLEKLEEGEQPAVTIRKPPERQIEERRAPGGKVTEVKVTSGKSTYVVKPNEPAGSAQPGDQEGTSNRGAQWEVFQFDLFNHPRDAKPGEQPEQPAAGQAAPVPPPPSTPASAPSAPAKQ</sequence>
<evidence type="ECO:0000256" key="1">
    <source>
        <dbReference type="SAM" id="MobiDB-lite"/>
    </source>
</evidence>
<keyword evidence="4" id="KW-1185">Reference proteome</keyword>
<dbReference type="Pfam" id="PF11191">
    <property type="entry name" value="DUF2782"/>
    <property type="match status" value="1"/>
</dbReference>
<dbReference type="InterPro" id="IPR021357">
    <property type="entry name" value="DUF2782"/>
</dbReference>
<feature type="compositionally biased region" description="Basic and acidic residues" evidence="1">
    <location>
        <begin position="117"/>
        <end position="126"/>
    </location>
</feature>
<evidence type="ECO:0000313" key="4">
    <source>
        <dbReference type="Proteomes" id="UP000482155"/>
    </source>
</evidence>
<keyword evidence="2" id="KW-0732">Signal</keyword>
<feature type="compositionally biased region" description="Basic and acidic residues" evidence="1">
    <location>
        <begin position="54"/>
        <end position="65"/>
    </location>
</feature>
<feature type="compositionally biased region" description="Low complexity" evidence="1">
    <location>
        <begin position="127"/>
        <end position="137"/>
    </location>
</feature>